<reference evidence="2" key="1">
    <citation type="submission" date="2021-08" db="EMBL/GenBank/DDBJ databases">
        <title>Hoeflea bacterium WL0058 sp. nov., isolated from the sediment.</title>
        <authorList>
            <person name="Wang L."/>
            <person name="Zhang D."/>
        </authorList>
    </citation>
    <scope>NUCLEOTIDE SEQUENCE</scope>
    <source>
        <strain evidence="2">WL0058</strain>
    </source>
</reference>
<feature type="chain" id="PRO_5042241423" evidence="1">
    <location>
        <begin position="21"/>
        <end position="102"/>
    </location>
</feature>
<name>A0AAE3D0A8_9HYPH</name>
<gene>
    <name evidence="2" type="ORF">K1W69_05025</name>
</gene>
<evidence type="ECO:0000313" key="2">
    <source>
        <dbReference type="EMBL" id="MBW8636546.1"/>
    </source>
</evidence>
<protein>
    <submittedName>
        <fullName evidence="2">Uncharacterized protein</fullName>
    </submittedName>
</protein>
<organism evidence="2 3">
    <name type="scientific">Flavimaribacter sediminis</name>
    <dbReference type="NCBI Taxonomy" id="2865987"/>
    <lineage>
        <taxon>Bacteria</taxon>
        <taxon>Pseudomonadati</taxon>
        <taxon>Pseudomonadota</taxon>
        <taxon>Alphaproteobacteria</taxon>
        <taxon>Hyphomicrobiales</taxon>
        <taxon>Rhizobiaceae</taxon>
        <taxon>Flavimaribacter</taxon>
    </lineage>
</organism>
<evidence type="ECO:0000256" key="1">
    <source>
        <dbReference type="SAM" id="SignalP"/>
    </source>
</evidence>
<sequence>MKRTVVLAICAATIAMPAHALSRYDSTRLSCARIQEILKSEGAAVLRYPSPRIPALTLYDTYAFHSGYCGYDQYAKPSYVPSQDRKRCPVRVCTDNSRTGDF</sequence>
<comment type="caution">
    <text evidence="2">The sequence shown here is derived from an EMBL/GenBank/DDBJ whole genome shotgun (WGS) entry which is preliminary data.</text>
</comment>
<dbReference type="Proteomes" id="UP001196509">
    <property type="component" value="Unassembled WGS sequence"/>
</dbReference>
<feature type="signal peptide" evidence="1">
    <location>
        <begin position="1"/>
        <end position="20"/>
    </location>
</feature>
<accession>A0AAE3D0A8</accession>
<keyword evidence="1" id="KW-0732">Signal</keyword>
<evidence type="ECO:0000313" key="3">
    <source>
        <dbReference type="Proteomes" id="UP001196509"/>
    </source>
</evidence>
<dbReference type="AlphaFoldDB" id="A0AAE3D0A8"/>
<proteinExistence type="predicted"/>
<dbReference type="EMBL" id="JAICBX010000001">
    <property type="protein sequence ID" value="MBW8636546.1"/>
    <property type="molecule type" value="Genomic_DNA"/>
</dbReference>
<keyword evidence="3" id="KW-1185">Reference proteome</keyword>
<dbReference type="RefSeq" id="WP_220227222.1">
    <property type="nucleotide sequence ID" value="NZ_JAICBX010000001.1"/>
</dbReference>